<evidence type="ECO:0000313" key="2">
    <source>
        <dbReference type="EMBL" id="KAG2884401.1"/>
    </source>
</evidence>
<comment type="caution">
    <text evidence="2">The sequence shown here is derived from an EMBL/GenBank/DDBJ whole genome shotgun (WGS) entry which is preliminary data.</text>
</comment>
<gene>
    <name evidence="2" type="ORF">PC117_g25828</name>
    <name evidence="3" type="ORF">PC129_g22681</name>
</gene>
<name>A0A8T1JJP1_9STRA</name>
<evidence type="ECO:0000313" key="4">
    <source>
        <dbReference type="Proteomes" id="UP000736787"/>
    </source>
</evidence>
<feature type="region of interest" description="Disordered" evidence="1">
    <location>
        <begin position="1"/>
        <end position="45"/>
    </location>
</feature>
<dbReference type="EMBL" id="RCMK01002135">
    <property type="protein sequence ID" value="KAG2884401.1"/>
    <property type="molecule type" value="Genomic_DNA"/>
</dbReference>
<dbReference type="Proteomes" id="UP000760860">
    <property type="component" value="Unassembled WGS sequence"/>
</dbReference>
<accession>A0A8T1JJP1</accession>
<sequence length="45" mass="4267">MKAEEAAEGAADRGGGWACGECGGGERGGGEREVAGGQATGRSGL</sequence>
<reference evidence="2" key="1">
    <citation type="submission" date="2018-10" db="EMBL/GenBank/DDBJ databases">
        <title>Effector identification in a new, highly contiguous assembly of the strawberry crown rot pathogen Phytophthora cactorum.</title>
        <authorList>
            <person name="Armitage A.D."/>
            <person name="Nellist C.F."/>
            <person name="Bates H."/>
            <person name="Vickerstaff R.J."/>
            <person name="Harrison R.J."/>
        </authorList>
    </citation>
    <scope>NUCLEOTIDE SEQUENCE</scope>
    <source>
        <strain evidence="2">4040</strain>
        <strain evidence="3">P421</strain>
    </source>
</reference>
<dbReference type="EMBL" id="RCMV01002191">
    <property type="protein sequence ID" value="KAG3203886.1"/>
    <property type="molecule type" value="Genomic_DNA"/>
</dbReference>
<protein>
    <submittedName>
        <fullName evidence="2">Uncharacterized protein</fullName>
    </submittedName>
</protein>
<evidence type="ECO:0000256" key="1">
    <source>
        <dbReference type="SAM" id="MobiDB-lite"/>
    </source>
</evidence>
<feature type="compositionally biased region" description="Gly residues" evidence="1">
    <location>
        <begin position="12"/>
        <end position="27"/>
    </location>
</feature>
<proteinExistence type="predicted"/>
<organism evidence="2 4">
    <name type="scientific">Phytophthora cactorum</name>
    <dbReference type="NCBI Taxonomy" id="29920"/>
    <lineage>
        <taxon>Eukaryota</taxon>
        <taxon>Sar</taxon>
        <taxon>Stramenopiles</taxon>
        <taxon>Oomycota</taxon>
        <taxon>Peronosporomycetes</taxon>
        <taxon>Peronosporales</taxon>
        <taxon>Peronosporaceae</taxon>
        <taxon>Phytophthora</taxon>
    </lineage>
</organism>
<evidence type="ECO:0000313" key="3">
    <source>
        <dbReference type="EMBL" id="KAG3203886.1"/>
    </source>
</evidence>
<dbReference type="AlphaFoldDB" id="A0A8T1JJP1"/>
<dbReference type="Proteomes" id="UP000736787">
    <property type="component" value="Unassembled WGS sequence"/>
</dbReference>